<dbReference type="InterPro" id="IPR049278">
    <property type="entry name" value="MS_channel_C"/>
</dbReference>
<feature type="transmembrane region" description="Helical" evidence="7">
    <location>
        <begin position="72"/>
        <end position="95"/>
    </location>
</feature>
<dbReference type="Pfam" id="PF00924">
    <property type="entry name" value="MS_channel_2nd"/>
    <property type="match status" value="1"/>
</dbReference>
<dbReference type="Pfam" id="PF05552">
    <property type="entry name" value="MS_channel_1st_1"/>
    <property type="match status" value="1"/>
</dbReference>
<dbReference type="PANTHER" id="PTHR30221">
    <property type="entry name" value="SMALL-CONDUCTANCE MECHANOSENSITIVE CHANNEL"/>
    <property type="match status" value="1"/>
</dbReference>
<dbReference type="InterPro" id="IPR010920">
    <property type="entry name" value="LSM_dom_sf"/>
</dbReference>
<dbReference type="KEGG" id="arac:E0W69_003525"/>
<comment type="subcellular location">
    <subcellularLocation>
        <location evidence="1">Cell membrane</location>
        <topology evidence="1">Multi-pass membrane protein</topology>
    </subcellularLocation>
</comment>
<organism evidence="10 11">
    <name type="scientific">Rhizosphaericola mali</name>
    <dbReference type="NCBI Taxonomy" id="2545455"/>
    <lineage>
        <taxon>Bacteria</taxon>
        <taxon>Pseudomonadati</taxon>
        <taxon>Bacteroidota</taxon>
        <taxon>Chitinophagia</taxon>
        <taxon>Chitinophagales</taxon>
        <taxon>Chitinophagaceae</taxon>
        <taxon>Rhizosphaericola</taxon>
    </lineage>
</organism>
<dbReference type="OrthoDB" id="9809206at2"/>
<dbReference type="RefSeq" id="WP_131328661.1">
    <property type="nucleotide sequence ID" value="NZ_CP044016.1"/>
</dbReference>
<dbReference type="SUPFAM" id="SSF82689">
    <property type="entry name" value="Mechanosensitive channel protein MscS (YggB), C-terminal domain"/>
    <property type="match status" value="1"/>
</dbReference>
<evidence type="ECO:0000256" key="1">
    <source>
        <dbReference type="ARBA" id="ARBA00004651"/>
    </source>
</evidence>
<feature type="transmembrane region" description="Helical" evidence="7">
    <location>
        <begin position="31"/>
        <end position="51"/>
    </location>
</feature>
<keyword evidence="3" id="KW-1003">Cell membrane</keyword>
<dbReference type="InterPro" id="IPR011014">
    <property type="entry name" value="MscS_channel_TM-2"/>
</dbReference>
<dbReference type="Proteomes" id="UP000292424">
    <property type="component" value="Chromosome"/>
</dbReference>
<dbReference type="InterPro" id="IPR011066">
    <property type="entry name" value="MscS_channel_C_sf"/>
</dbReference>
<dbReference type="EMBL" id="CP044016">
    <property type="protein sequence ID" value="QES87774.1"/>
    <property type="molecule type" value="Genomic_DNA"/>
</dbReference>
<evidence type="ECO:0000256" key="5">
    <source>
        <dbReference type="ARBA" id="ARBA00022989"/>
    </source>
</evidence>
<comment type="similarity">
    <text evidence="2">Belongs to the MscS (TC 1.A.23) family.</text>
</comment>
<dbReference type="InterPro" id="IPR045275">
    <property type="entry name" value="MscS_archaea/bacteria_type"/>
</dbReference>
<accession>A0A5P2FW73</accession>
<dbReference type="InterPro" id="IPR006685">
    <property type="entry name" value="MscS_channel_2nd"/>
</dbReference>
<dbReference type="Gene3D" id="2.30.30.60">
    <property type="match status" value="1"/>
</dbReference>
<name>A0A5P2FW73_9BACT</name>
<proteinExistence type="inferred from homology"/>
<protein>
    <submittedName>
        <fullName evidence="10">Mechanosensitive ion channel</fullName>
    </submittedName>
</protein>
<evidence type="ECO:0000256" key="4">
    <source>
        <dbReference type="ARBA" id="ARBA00022692"/>
    </source>
</evidence>
<keyword evidence="5 7" id="KW-1133">Transmembrane helix</keyword>
<dbReference type="SUPFAM" id="SSF82861">
    <property type="entry name" value="Mechanosensitive channel protein MscS (YggB), transmembrane region"/>
    <property type="match status" value="1"/>
</dbReference>
<feature type="transmembrane region" description="Helical" evidence="7">
    <location>
        <begin position="101"/>
        <end position="131"/>
    </location>
</feature>
<evidence type="ECO:0000313" key="10">
    <source>
        <dbReference type="EMBL" id="QES87774.1"/>
    </source>
</evidence>
<reference evidence="10 11" key="1">
    <citation type="submission" date="2019-09" db="EMBL/GenBank/DDBJ databases">
        <title>Complete genome sequence of Arachidicoccus sp. B3-10 isolated from apple orchard soil.</title>
        <authorList>
            <person name="Kim H.S."/>
            <person name="Han K.-I."/>
            <person name="Suh M.K."/>
            <person name="Lee K.C."/>
            <person name="Eom M.K."/>
            <person name="Kim J.-S."/>
            <person name="Kang S.W."/>
            <person name="Sin Y."/>
            <person name="Lee J.-S."/>
        </authorList>
    </citation>
    <scope>NUCLEOTIDE SEQUENCE [LARGE SCALE GENOMIC DNA]</scope>
    <source>
        <strain evidence="10 11">B3-10</strain>
    </source>
</reference>
<keyword evidence="6 7" id="KW-0472">Membrane</keyword>
<dbReference type="PANTHER" id="PTHR30221:SF1">
    <property type="entry name" value="SMALL-CONDUCTANCE MECHANOSENSITIVE CHANNEL"/>
    <property type="match status" value="1"/>
</dbReference>
<evidence type="ECO:0000256" key="6">
    <source>
        <dbReference type="ARBA" id="ARBA00023136"/>
    </source>
</evidence>
<evidence type="ECO:0000259" key="8">
    <source>
        <dbReference type="Pfam" id="PF00924"/>
    </source>
</evidence>
<dbReference type="AlphaFoldDB" id="A0A5P2FW73"/>
<keyword evidence="4 7" id="KW-0812">Transmembrane</keyword>
<dbReference type="Gene3D" id="3.30.70.100">
    <property type="match status" value="1"/>
</dbReference>
<evidence type="ECO:0000256" key="3">
    <source>
        <dbReference type="ARBA" id="ARBA00022475"/>
    </source>
</evidence>
<feature type="domain" description="Mechanosensitive ion channel MscS" evidence="8">
    <location>
        <begin position="118"/>
        <end position="183"/>
    </location>
</feature>
<dbReference type="GO" id="GO:0008381">
    <property type="term" value="F:mechanosensitive monoatomic ion channel activity"/>
    <property type="evidence" value="ECO:0007669"/>
    <property type="project" value="InterPro"/>
</dbReference>
<sequence>MKNILLQIDETQIVHNTSKWFDFFEAKALEYGPKILIAIIIYLVGTWLIKWSVKLITRFFSYRKFDDTLKSFLLSMVKVGLTVLLFLTIAGQIGIPITGFAAILGGLAIGVGAALNGSLGNLAGGVMLMIFKPFKVGDIITAQGMTGTVTEIGIVNTVLRTPENKTVFLPNGALSTGVITNFNEYGNLKVSIELAIDASENIEKARRIGVEVMQSFPEVMQDPKPSVVVSKIEGGAIYLGFAPYATQGDYWKVYWGVLEKLKVEFDKNGINLPISSMVVKNA</sequence>
<evidence type="ECO:0000259" key="9">
    <source>
        <dbReference type="Pfam" id="PF21082"/>
    </source>
</evidence>
<evidence type="ECO:0000256" key="7">
    <source>
        <dbReference type="SAM" id="Phobius"/>
    </source>
</evidence>
<keyword evidence="11" id="KW-1185">Reference proteome</keyword>
<evidence type="ECO:0000313" key="11">
    <source>
        <dbReference type="Proteomes" id="UP000292424"/>
    </source>
</evidence>
<dbReference type="SUPFAM" id="SSF50182">
    <property type="entry name" value="Sm-like ribonucleoproteins"/>
    <property type="match status" value="1"/>
</dbReference>
<dbReference type="Gene3D" id="1.10.287.1260">
    <property type="match status" value="1"/>
</dbReference>
<feature type="domain" description="Mechanosensitive ion channel MscS C-terminal" evidence="9">
    <location>
        <begin position="189"/>
        <end position="271"/>
    </location>
</feature>
<dbReference type="InterPro" id="IPR008910">
    <property type="entry name" value="MSC_TM_helix"/>
</dbReference>
<dbReference type="Pfam" id="PF21082">
    <property type="entry name" value="MS_channel_3rd"/>
    <property type="match status" value="1"/>
</dbReference>
<gene>
    <name evidence="10" type="ORF">E0W69_003525</name>
</gene>
<evidence type="ECO:0000256" key="2">
    <source>
        <dbReference type="ARBA" id="ARBA00008017"/>
    </source>
</evidence>
<dbReference type="GO" id="GO:0005886">
    <property type="term" value="C:plasma membrane"/>
    <property type="evidence" value="ECO:0007669"/>
    <property type="project" value="UniProtKB-SubCell"/>
</dbReference>
<dbReference type="InterPro" id="IPR023408">
    <property type="entry name" value="MscS_beta-dom_sf"/>
</dbReference>